<proteinExistence type="predicted"/>
<evidence type="ECO:0008006" key="2">
    <source>
        <dbReference type="Google" id="ProtNLM"/>
    </source>
</evidence>
<dbReference type="SUPFAM" id="SSF56112">
    <property type="entry name" value="Protein kinase-like (PK-like)"/>
    <property type="match status" value="1"/>
</dbReference>
<dbReference type="Gene3D" id="3.90.1200.10">
    <property type="match status" value="1"/>
</dbReference>
<gene>
    <name evidence="1" type="ORF">AVDCRST_MAG20-995</name>
</gene>
<dbReference type="EMBL" id="CADCSY010000040">
    <property type="protein sequence ID" value="CAA9226509.1"/>
    <property type="molecule type" value="Genomic_DNA"/>
</dbReference>
<sequence>MTLDVHEDVITTVARAATGSPGATCGRWRIEPSPHRVENMTTDRLDRVVGELDDGTTWSVFAKTLHPASASPMWQHIPPEHHAAVLEDLHWLDEPRLYGCGLAERLPDGIRMPALLHVSEGHAGEGPGSEGHGVVTLWLEDVADEGAWDLDRYHRSARALGRLGGRWPEERAMAELGIGRRPIERLWFGKLTHLDLVLQADDAFWEDPAVASVVDDRHRADLERLRDAVPGLLARLSALPHGLAHGDATPDNLREPGDGTVVAIDWSYGSSAALGSDLGQLLAGRVESGVGHALDPGELPAVGAAIVDGYLEGLASEGCEADRAAVEEAWATNLAVRSVFSALILDHRPDLGGADRQDLLARRAALGRFGLDLALRVLATT</sequence>
<name>A0A6J4HMJ3_9ACTN</name>
<protein>
    <recommendedName>
        <fullName evidence="2">Aminoglycoside phosphotransferase domain-containing protein</fullName>
    </recommendedName>
</protein>
<dbReference type="InterPro" id="IPR011009">
    <property type="entry name" value="Kinase-like_dom_sf"/>
</dbReference>
<evidence type="ECO:0000313" key="1">
    <source>
        <dbReference type="EMBL" id="CAA9226509.1"/>
    </source>
</evidence>
<dbReference type="AlphaFoldDB" id="A0A6J4HMJ3"/>
<organism evidence="1">
    <name type="scientific">uncultured Acidimicrobiales bacterium</name>
    <dbReference type="NCBI Taxonomy" id="310071"/>
    <lineage>
        <taxon>Bacteria</taxon>
        <taxon>Bacillati</taxon>
        <taxon>Actinomycetota</taxon>
        <taxon>Acidimicrobiia</taxon>
        <taxon>Acidimicrobiales</taxon>
        <taxon>environmental samples</taxon>
    </lineage>
</organism>
<accession>A0A6J4HMJ3</accession>
<reference evidence="1" key="1">
    <citation type="submission" date="2020-02" db="EMBL/GenBank/DDBJ databases">
        <authorList>
            <person name="Meier V. D."/>
        </authorList>
    </citation>
    <scope>NUCLEOTIDE SEQUENCE</scope>
    <source>
        <strain evidence="1">AVDCRST_MAG20</strain>
    </source>
</reference>